<dbReference type="InParanoid" id="A0A316V6V8"/>
<gene>
    <name evidence="5" type="ORF">FA14DRAFT_104499</name>
</gene>
<dbReference type="Proteomes" id="UP000245771">
    <property type="component" value="Unassembled WGS sequence"/>
</dbReference>
<dbReference type="EMBL" id="KZ819604">
    <property type="protein sequence ID" value="PWN33270.1"/>
    <property type="molecule type" value="Genomic_DNA"/>
</dbReference>
<dbReference type="InterPro" id="IPR039135">
    <property type="entry name" value="NAT9-like"/>
</dbReference>
<name>A0A316V6V8_9BASI</name>
<feature type="non-terminal residue" evidence="5">
    <location>
        <position position="200"/>
    </location>
</feature>
<keyword evidence="3" id="KW-0012">Acyltransferase</keyword>
<reference evidence="5 6" key="1">
    <citation type="journal article" date="2018" name="Mol. Biol. Evol.">
        <title>Broad Genomic Sampling Reveals a Smut Pathogenic Ancestry of the Fungal Clade Ustilaginomycotina.</title>
        <authorList>
            <person name="Kijpornyongpan T."/>
            <person name="Mondo S.J."/>
            <person name="Barry K."/>
            <person name="Sandor L."/>
            <person name="Lee J."/>
            <person name="Lipzen A."/>
            <person name="Pangilinan J."/>
            <person name="LaButti K."/>
            <person name="Hainaut M."/>
            <person name="Henrissat B."/>
            <person name="Grigoriev I.V."/>
            <person name="Spatafora J.W."/>
            <person name="Aime M.C."/>
        </authorList>
    </citation>
    <scope>NUCLEOTIDE SEQUENCE [LARGE SCALE GENOMIC DNA]</scope>
    <source>
        <strain evidence="5 6">MCA 3882</strain>
    </source>
</reference>
<organism evidence="5 6">
    <name type="scientific">Meira miltonrushii</name>
    <dbReference type="NCBI Taxonomy" id="1280837"/>
    <lineage>
        <taxon>Eukaryota</taxon>
        <taxon>Fungi</taxon>
        <taxon>Dikarya</taxon>
        <taxon>Basidiomycota</taxon>
        <taxon>Ustilaginomycotina</taxon>
        <taxon>Exobasidiomycetes</taxon>
        <taxon>Exobasidiales</taxon>
        <taxon>Brachybasidiaceae</taxon>
        <taxon>Meira</taxon>
    </lineage>
</organism>
<evidence type="ECO:0000256" key="1">
    <source>
        <dbReference type="ARBA" id="ARBA00009342"/>
    </source>
</evidence>
<dbReference type="SUPFAM" id="SSF55729">
    <property type="entry name" value="Acyl-CoA N-acyltransferases (Nat)"/>
    <property type="match status" value="1"/>
</dbReference>
<proteinExistence type="inferred from homology"/>
<evidence type="ECO:0000259" key="4">
    <source>
        <dbReference type="Pfam" id="PF13302"/>
    </source>
</evidence>
<comment type="similarity">
    <text evidence="1">Belongs to the acetyltransferase family. GNAT subfamily.</text>
</comment>
<dbReference type="Pfam" id="PF13302">
    <property type="entry name" value="Acetyltransf_3"/>
    <property type="match status" value="1"/>
</dbReference>
<sequence length="200" mass="22881">MRINESTVLVGEKVVLIPYRKEHVLTYHEWMKDEQIQQQTASEPLSLEEEYDMQRTWHTDDDKLTFIVLARQKDRIGISDNDINNVLTTSSMAGDVNLFVSERHIETEGEAPLDAELEVMIAEPEHRRKGLGKEALKLLMHYACNTQTPTQSTAKYPLPLPKDAFVAKVGLSNAPSRTLFEGLNFKEVGRSEIWKEAELR</sequence>
<dbReference type="InterPro" id="IPR016181">
    <property type="entry name" value="Acyl_CoA_acyltransferase"/>
</dbReference>
<dbReference type="FunCoup" id="A0A316V6V8">
    <property type="interactions" value="205"/>
</dbReference>
<dbReference type="OrthoDB" id="5043642at2759"/>
<keyword evidence="6" id="KW-1185">Reference proteome</keyword>
<evidence type="ECO:0000256" key="3">
    <source>
        <dbReference type="ARBA" id="ARBA00023315"/>
    </source>
</evidence>
<dbReference type="AlphaFoldDB" id="A0A316V6V8"/>
<dbReference type="PANTHER" id="PTHR13256:SF16">
    <property type="entry name" value="ALPHA_BETA-TUBULIN-N-ACETYLTRANSFERASE 9"/>
    <property type="match status" value="1"/>
</dbReference>
<dbReference type="RefSeq" id="XP_025353572.1">
    <property type="nucleotide sequence ID" value="XM_025495711.1"/>
</dbReference>
<dbReference type="STRING" id="1280837.A0A316V6V8"/>
<accession>A0A316V6V8</accession>
<evidence type="ECO:0000313" key="6">
    <source>
        <dbReference type="Proteomes" id="UP000245771"/>
    </source>
</evidence>
<evidence type="ECO:0000313" key="5">
    <source>
        <dbReference type="EMBL" id="PWN33270.1"/>
    </source>
</evidence>
<dbReference type="PANTHER" id="PTHR13256">
    <property type="entry name" value="N-ACETYLTRANSFERASE 9"/>
    <property type="match status" value="1"/>
</dbReference>
<feature type="domain" description="N-acetyltransferase" evidence="4">
    <location>
        <begin position="14"/>
        <end position="186"/>
    </location>
</feature>
<dbReference type="InterPro" id="IPR000182">
    <property type="entry name" value="GNAT_dom"/>
</dbReference>
<evidence type="ECO:0000256" key="2">
    <source>
        <dbReference type="ARBA" id="ARBA00022679"/>
    </source>
</evidence>
<dbReference type="CDD" id="cd04301">
    <property type="entry name" value="NAT_SF"/>
    <property type="match status" value="1"/>
</dbReference>
<dbReference type="GO" id="GO:0008080">
    <property type="term" value="F:N-acetyltransferase activity"/>
    <property type="evidence" value="ECO:0007669"/>
    <property type="project" value="InterPro"/>
</dbReference>
<protein>
    <recommendedName>
        <fullName evidence="4">N-acetyltransferase domain-containing protein</fullName>
    </recommendedName>
</protein>
<dbReference type="Gene3D" id="3.40.630.30">
    <property type="match status" value="1"/>
</dbReference>
<dbReference type="GeneID" id="37017492"/>
<keyword evidence="2" id="KW-0808">Transferase</keyword>